<dbReference type="RefSeq" id="WP_144562771.1">
    <property type="nucleotide sequence ID" value="NZ_VIVN01000001.1"/>
</dbReference>
<keyword evidence="3" id="KW-1185">Reference proteome</keyword>
<feature type="domain" description="Cupin type-2" evidence="1">
    <location>
        <begin position="55"/>
        <end position="109"/>
    </location>
</feature>
<comment type="caution">
    <text evidence="2">The sequence shown here is derived from an EMBL/GenBank/DDBJ whole genome shotgun (WGS) entry which is preliminary data.</text>
</comment>
<evidence type="ECO:0000313" key="2">
    <source>
        <dbReference type="EMBL" id="TWE09177.1"/>
    </source>
</evidence>
<dbReference type="Proteomes" id="UP000319671">
    <property type="component" value="Unassembled WGS sequence"/>
</dbReference>
<evidence type="ECO:0000259" key="1">
    <source>
        <dbReference type="Pfam" id="PF07883"/>
    </source>
</evidence>
<dbReference type="PANTHER" id="PTHR36440">
    <property type="entry name" value="PUTATIVE (AFU_ORTHOLOGUE AFUA_8G07350)-RELATED"/>
    <property type="match status" value="1"/>
</dbReference>
<name>A0A561E0P8_9BACI</name>
<dbReference type="GO" id="GO:0051213">
    <property type="term" value="F:dioxygenase activity"/>
    <property type="evidence" value="ECO:0007669"/>
    <property type="project" value="UniProtKB-KW"/>
</dbReference>
<keyword evidence="2" id="KW-0223">Dioxygenase</keyword>
<protein>
    <submittedName>
        <fullName evidence="2">Quercetin 2,3-dioxygenase</fullName>
    </submittedName>
</protein>
<dbReference type="InterPro" id="IPR011051">
    <property type="entry name" value="RmlC_Cupin_sf"/>
</dbReference>
<sequence>MSNLFTNNLPNHKIPYLLRNGEGERYIFGRQLATIIANGKSTENLIEMVILSGGKGDSFPTHKHLHSHEGIYILHGRLELVIANKKYLLTEGNYAYVPAGTEHSYKMLSHRTQVLSFTSKGNVSQLYSVIGEPYDRFVHPPKAVNEPSIEKFEKASRTADAEFFFDGYVLGTSQLVENGEVPEEAAPYVLDTGVGIRLVTGDQLHTLMTTQANSNGEFIFVVSEGPKGEAIPEHYHEEHTEIFFCIEGQVTLWANGEEITLSPGDFLHVPANTVHSYRMDSHYTKMIGILATGLFEPFFRTLGDVYDDYIFPSEPAPLRFDRVLQNLDILDLKVLGGRPVKD</sequence>
<proteinExistence type="predicted"/>
<dbReference type="SUPFAM" id="SSF51182">
    <property type="entry name" value="RmlC-like cupins"/>
    <property type="match status" value="1"/>
</dbReference>
<dbReference type="Pfam" id="PF07883">
    <property type="entry name" value="Cupin_2"/>
    <property type="match status" value="2"/>
</dbReference>
<dbReference type="InterPro" id="IPR013096">
    <property type="entry name" value="Cupin_2"/>
</dbReference>
<dbReference type="AlphaFoldDB" id="A0A561E0P8"/>
<keyword evidence="2" id="KW-0560">Oxidoreductase</keyword>
<dbReference type="CDD" id="cd02215">
    <property type="entry name" value="cupin_QDO_N_C"/>
    <property type="match status" value="2"/>
</dbReference>
<dbReference type="PANTHER" id="PTHR36440:SF1">
    <property type="entry name" value="PUTATIVE (AFU_ORTHOLOGUE AFUA_8G07350)-RELATED"/>
    <property type="match status" value="1"/>
</dbReference>
<feature type="domain" description="Cupin type-2" evidence="1">
    <location>
        <begin position="226"/>
        <end position="281"/>
    </location>
</feature>
<organism evidence="2 3">
    <name type="scientific">Neobacillus bataviensis</name>
    <dbReference type="NCBI Taxonomy" id="220685"/>
    <lineage>
        <taxon>Bacteria</taxon>
        <taxon>Bacillati</taxon>
        <taxon>Bacillota</taxon>
        <taxon>Bacilli</taxon>
        <taxon>Bacillales</taxon>
        <taxon>Bacillaceae</taxon>
        <taxon>Neobacillus</taxon>
    </lineage>
</organism>
<reference evidence="2 3" key="1">
    <citation type="submission" date="2019-06" db="EMBL/GenBank/DDBJ databases">
        <title>Sorghum-associated microbial communities from plants grown in Nebraska, USA.</title>
        <authorList>
            <person name="Schachtman D."/>
        </authorList>
    </citation>
    <scope>NUCLEOTIDE SEQUENCE [LARGE SCALE GENOMIC DNA]</scope>
    <source>
        <strain evidence="2 3">2482</strain>
    </source>
</reference>
<evidence type="ECO:0000313" key="3">
    <source>
        <dbReference type="Proteomes" id="UP000319671"/>
    </source>
</evidence>
<dbReference type="InterPro" id="IPR014710">
    <property type="entry name" value="RmlC-like_jellyroll"/>
</dbReference>
<dbReference type="EMBL" id="VIVN01000001">
    <property type="protein sequence ID" value="TWE09177.1"/>
    <property type="molecule type" value="Genomic_DNA"/>
</dbReference>
<accession>A0A561E0P8</accession>
<dbReference type="InterPro" id="IPR053146">
    <property type="entry name" value="QDO-like"/>
</dbReference>
<gene>
    <name evidence="2" type="ORF">FB550_1011209</name>
</gene>
<dbReference type="Gene3D" id="2.60.120.10">
    <property type="entry name" value="Jelly Rolls"/>
    <property type="match status" value="2"/>
</dbReference>